<dbReference type="AlphaFoldDB" id="A0A0G1YGL0"/>
<evidence type="ECO:0000256" key="3">
    <source>
        <dbReference type="ARBA" id="ARBA00022691"/>
    </source>
</evidence>
<comment type="catalytic activity">
    <reaction evidence="7">
        <text>N-terminal L-seryl-L-prolyl-L-lysyl-[protein] + 3 S-adenosyl-L-methionine = N-terminal N,N,N-trimethyl-L-seryl-L-prolyl-L-lysyl-[protein] + 3 S-adenosyl-L-homocysteine + 3 H(+)</text>
        <dbReference type="Rhea" id="RHEA:54724"/>
        <dbReference type="Rhea" id="RHEA-COMP:13789"/>
        <dbReference type="Rhea" id="RHEA-COMP:13973"/>
        <dbReference type="ChEBI" id="CHEBI:15378"/>
        <dbReference type="ChEBI" id="CHEBI:57856"/>
        <dbReference type="ChEBI" id="CHEBI:59789"/>
        <dbReference type="ChEBI" id="CHEBI:138061"/>
        <dbReference type="ChEBI" id="CHEBI:138317"/>
        <dbReference type="EC" id="2.1.1.244"/>
    </reaction>
</comment>
<comment type="caution">
    <text evidence="11">The sequence shown here is derived from an EMBL/GenBank/DDBJ whole genome shotgun (WGS) entry which is preliminary data.</text>
</comment>
<dbReference type="PANTHER" id="PTHR12753:SF0">
    <property type="entry name" value="ALPHA N-TERMINAL PROTEIN METHYLTRANSFERASE 1"/>
    <property type="match status" value="1"/>
</dbReference>
<evidence type="ECO:0000256" key="9">
    <source>
        <dbReference type="ARBA" id="ARBA00048167"/>
    </source>
</evidence>
<comment type="catalytic activity">
    <reaction evidence="9">
        <text>N-terminal L-alanyl-L-prolyl-L-lysyl-[protein] + 3 S-adenosyl-L-methionine = N-terminal N,N,N-trimethyl-L-alanyl-L-prolyl-L-lysyl-[protein] + 3 S-adenosyl-L-homocysteine + 3 H(+)</text>
        <dbReference type="Rhea" id="RHEA:54712"/>
        <dbReference type="Rhea" id="RHEA-COMP:13785"/>
        <dbReference type="Rhea" id="RHEA-COMP:13971"/>
        <dbReference type="ChEBI" id="CHEBI:15378"/>
        <dbReference type="ChEBI" id="CHEBI:57856"/>
        <dbReference type="ChEBI" id="CHEBI:59789"/>
        <dbReference type="ChEBI" id="CHEBI:138057"/>
        <dbReference type="ChEBI" id="CHEBI:138315"/>
        <dbReference type="EC" id="2.1.1.244"/>
    </reaction>
</comment>
<reference evidence="11 12" key="1">
    <citation type="journal article" date="2015" name="Nature">
        <title>rRNA introns, odd ribosomes, and small enigmatic genomes across a large radiation of phyla.</title>
        <authorList>
            <person name="Brown C.T."/>
            <person name="Hug L.A."/>
            <person name="Thomas B.C."/>
            <person name="Sharon I."/>
            <person name="Castelle C.J."/>
            <person name="Singh A."/>
            <person name="Wilkins M.J."/>
            <person name="Williams K.H."/>
            <person name="Banfield J.F."/>
        </authorList>
    </citation>
    <scope>NUCLEOTIDE SEQUENCE [LARGE SCALE GENOMIC DNA]</scope>
</reference>
<dbReference type="GO" id="GO:0032259">
    <property type="term" value="P:methylation"/>
    <property type="evidence" value="ECO:0007669"/>
    <property type="project" value="UniProtKB-KW"/>
</dbReference>
<dbReference type="EMBL" id="LCRX01000007">
    <property type="protein sequence ID" value="KKW42371.1"/>
    <property type="molecule type" value="Genomic_DNA"/>
</dbReference>
<comment type="catalytic activity">
    <reaction evidence="8">
        <text>N-terminal L-prolyl-L-prolyl-L-lysyl-[protein] + 2 S-adenosyl-L-methionine = N-terminal N,N-dimethyl-L-prolyl-L-prolyl-L-lysyl-[protein] + 2 S-adenosyl-L-homocysteine + 2 H(+)</text>
        <dbReference type="Rhea" id="RHEA:54736"/>
        <dbReference type="Rhea" id="RHEA-COMP:13787"/>
        <dbReference type="Rhea" id="RHEA-COMP:13974"/>
        <dbReference type="ChEBI" id="CHEBI:15378"/>
        <dbReference type="ChEBI" id="CHEBI:57856"/>
        <dbReference type="ChEBI" id="CHEBI:59789"/>
        <dbReference type="ChEBI" id="CHEBI:138059"/>
        <dbReference type="ChEBI" id="CHEBI:138318"/>
        <dbReference type="EC" id="2.1.1.244"/>
    </reaction>
</comment>
<keyword evidence="1" id="KW-0489">Methyltransferase</keyword>
<evidence type="ECO:0000256" key="2">
    <source>
        <dbReference type="ARBA" id="ARBA00022679"/>
    </source>
</evidence>
<evidence type="ECO:0000256" key="5">
    <source>
        <dbReference type="ARBA" id="ARBA00039449"/>
    </source>
</evidence>
<evidence type="ECO:0000313" key="12">
    <source>
        <dbReference type="Proteomes" id="UP000033870"/>
    </source>
</evidence>
<evidence type="ECO:0000256" key="8">
    <source>
        <dbReference type="ARBA" id="ARBA00047885"/>
    </source>
</evidence>
<dbReference type="GO" id="GO:0071885">
    <property type="term" value="F:N-terminal protein N-methyltransferase activity"/>
    <property type="evidence" value="ECO:0007669"/>
    <property type="project" value="UniProtKB-EC"/>
</dbReference>
<dbReference type="EC" id="2.1.1.244" evidence="4"/>
<keyword evidence="2" id="KW-0808">Transferase</keyword>
<accession>A0A0G1YGL0</accession>
<dbReference type="GO" id="GO:0005737">
    <property type="term" value="C:cytoplasm"/>
    <property type="evidence" value="ECO:0007669"/>
    <property type="project" value="TreeGrafter"/>
</dbReference>
<evidence type="ECO:0000313" key="11">
    <source>
        <dbReference type="EMBL" id="KKW42371.1"/>
    </source>
</evidence>
<dbReference type="Pfam" id="PF13649">
    <property type="entry name" value="Methyltransf_25"/>
    <property type="match status" value="1"/>
</dbReference>
<dbReference type="CDD" id="cd02440">
    <property type="entry name" value="AdoMet_MTases"/>
    <property type="match status" value="1"/>
</dbReference>
<evidence type="ECO:0000256" key="7">
    <source>
        <dbReference type="ARBA" id="ARBA00047306"/>
    </source>
</evidence>
<feature type="domain" description="Methyltransferase" evidence="10">
    <location>
        <begin position="84"/>
        <end position="176"/>
    </location>
</feature>
<evidence type="ECO:0000256" key="6">
    <source>
        <dbReference type="ARBA" id="ARBA00043129"/>
    </source>
</evidence>
<dbReference type="SUPFAM" id="SSF53335">
    <property type="entry name" value="S-adenosyl-L-methionine-dependent methyltransferases"/>
    <property type="match status" value="1"/>
</dbReference>
<protein>
    <recommendedName>
        <fullName evidence="5">Alpha N-terminal protein methyltransferase 1</fullName>
        <ecNumber evidence="4">2.1.1.244</ecNumber>
    </recommendedName>
    <alternativeName>
        <fullName evidence="6">X-Pro-Lys N-terminal protein methyltransferase 1</fullName>
    </alternativeName>
</protein>
<evidence type="ECO:0000256" key="1">
    <source>
        <dbReference type="ARBA" id="ARBA00022603"/>
    </source>
</evidence>
<organism evidence="11 12">
    <name type="scientific">Candidatus Magasanikbacteria bacterium GW2011_GWA2_56_11</name>
    <dbReference type="NCBI Taxonomy" id="1619044"/>
    <lineage>
        <taxon>Bacteria</taxon>
        <taxon>Candidatus Magasanikiibacteriota</taxon>
    </lineage>
</organism>
<dbReference type="PANTHER" id="PTHR12753">
    <property type="entry name" value="AD-003 - RELATED"/>
    <property type="match status" value="1"/>
</dbReference>
<evidence type="ECO:0000259" key="10">
    <source>
        <dbReference type="Pfam" id="PF13649"/>
    </source>
</evidence>
<proteinExistence type="predicted"/>
<dbReference type="Gene3D" id="3.40.50.150">
    <property type="entry name" value="Vaccinia Virus protein VP39"/>
    <property type="match status" value="1"/>
</dbReference>
<dbReference type="STRING" id="1619044.UY92_C0007G0010"/>
<dbReference type="Proteomes" id="UP000033870">
    <property type="component" value="Unassembled WGS sequence"/>
</dbReference>
<dbReference type="InterPro" id="IPR041698">
    <property type="entry name" value="Methyltransf_25"/>
</dbReference>
<dbReference type="InterPro" id="IPR029063">
    <property type="entry name" value="SAM-dependent_MTases_sf"/>
</dbReference>
<keyword evidence="3" id="KW-0949">S-adenosyl-L-methionine</keyword>
<evidence type="ECO:0000256" key="4">
    <source>
        <dbReference type="ARBA" id="ARBA00039112"/>
    </source>
</evidence>
<gene>
    <name evidence="11" type="ORF">UY92_C0007G0010</name>
</gene>
<sequence length="281" mass="31901">MAPDNTPSPQINQAGRNNYWNTFSAVKDRGELWYHLAGADKAADSPGGTVAPADLLYYVYRFSYERNVLRSAVETYCPRRDRALDCGTGTGRNAVLLAEYFERVSAFDISRLFIGENRIRFARIRNLDFFISDFSGLKTTPGAYDLIFVGGVCMYLSEAEMREALRLAASALRPDGVLVLRDSVTPAVTREHEGKKIYRSEADYERIITGEGFAIRAKANGAKRNLWCSLFRRLPAWSQERRAVWRVFSFLTRLTSGGVNWAQPFRRHPLANQLFYVCQPL</sequence>
<name>A0A0G1YGL0_9BACT</name>
<dbReference type="InterPro" id="IPR008576">
    <property type="entry name" value="MeTrfase_NTM1"/>
</dbReference>